<dbReference type="PANTHER" id="PTHR46211:SF8">
    <property type="entry name" value="PHOSPHODIESTERASE"/>
    <property type="match status" value="1"/>
</dbReference>
<keyword evidence="3" id="KW-1185">Reference proteome</keyword>
<gene>
    <name evidence="2" type="ORF">H8R92_10175</name>
</gene>
<dbReference type="EMBL" id="JACOOQ010000017">
    <property type="protein sequence ID" value="MBC5640780.1"/>
    <property type="molecule type" value="Genomic_DNA"/>
</dbReference>
<dbReference type="PANTHER" id="PTHR46211">
    <property type="entry name" value="GLYCEROPHOSPHORYL DIESTER PHOSPHODIESTERASE"/>
    <property type="match status" value="1"/>
</dbReference>
<dbReference type="RefSeq" id="WP_186835395.1">
    <property type="nucleotide sequence ID" value="NZ_JACOOQ010000017.1"/>
</dbReference>
<dbReference type="AlphaFoldDB" id="A0A8I0DP38"/>
<dbReference type="GO" id="GO:0006629">
    <property type="term" value="P:lipid metabolic process"/>
    <property type="evidence" value="ECO:0007669"/>
    <property type="project" value="InterPro"/>
</dbReference>
<dbReference type="Proteomes" id="UP000662088">
    <property type="component" value="Unassembled WGS sequence"/>
</dbReference>
<organism evidence="2 3">
    <name type="scientific">Clostridium lentum</name>
    <dbReference type="NCBI Taxonomy" id="2763037"/>
    <lineage>
        <taxon>Bacteria</taxon>
        <taxon>Bacillati</taxon>
        <taxon>Bacillota</taxon>
        <taxon>Clostridia</taxon>
        <taxon>Eubacteriales</taxon>
        <taxon>Clostridiaceae</taxon>
        <taxon>Clostridium</taxon>
    </lineage>
</organism>
<dbReference type="SUPFAM" id="SSF51695">
    <property type="entry name" value="PLC-like phosphodiesterases"/>
    <property type="match status" value="1"/>
</dbReference>
<dbReference type="PROSITE" id="PS51704">
    <property type="entry name" value="GP_PDE"/>
    <property type="match status" value="1"/>
</dbReference>
<sequence length="266" mass="30909">MYFKFFRRLIIVFIFIFSYNLLEHKILSEEKNCEKHRVFITAHRGSSLKARDNSIEAINIAIEEKADYIEIDVRRTKDNKLVLSHDDVFIKNSGESFNISESNFNDINRKRIFSIGKDDKIVTLEKALKVIRGKSKINIDLKVNNDEELISKLVAELIEKCKMEEEVIITSSNYGVLLKVRNYNSNIKIGYITRSLAENFNIDEIDAISIAYEGLNERVVERVHKLGKEMFVWTVNNEEEGQRAIYLGVDNIITNDVIRIRSLINN</sequence>
<evidence type="ECO:0000259" key="1">
    <source>
        <dbReference type="PROSITE" id="PS51704"/>
    </source>
</evidence>
<accession>A0A8I0DP38</accession>
<reference evidence="2" key="1">
    <citation type="submission" date="2020-08" db="EMBL/GenBank/DDBJ databases">
        <title>Genome public.</title>
        <authorList>
            <person name="Liu C."/>
            <person name="Sun Q."/>
        </authorList>
    </citation>
    <scope>NUCLEOTIDE SEQUENCE</scope>
    <source>
        <strain evidence="2">NSJ-42</strain>
    </source>
</reference>
<dbReference type="InterPro" id="IPR017946">
    <property type="entry name" value="PLC-like_Pdiesterase_TIM-brl"/>
</dbReference>
<comment type="caution">
    <text evidence="2">The sequence shown here is derived from an EMBL/GenBank/DDBJ whole genome shotgun (WGS) entry which is preliminary data.</text>
</comment>
<dbReference type="InterPro" id="IPR030395">
    <property type="entry name" value="GP_PDE_dom"/>
</dbReference>
<evidence type="ECO:0000313" key="2">
    <source>
        <dbReference type="EMBL" id="MBC5640780.1"/>
    </source>
</evidence>
<protein>
    <recommendedName>
        <fullName evidence="1">GP-PDE domain-containing protein</fullName>
    </recommendedName>
</protein>
<evidence type="ECO:0000313" key="3">
    <source>
        <dbReference type="Proteomes" id="UP000662088"/>
    </source>
</evidence>
<dbReference type="Gene3D" id="3.20.20.190">
    <property type="entry name" value="Phosphatidylinositol (PI) phosphodiesterase"/>
    <property type="match status" value="1"/>
</dbReference>
<dbReference type="GO" id="GO:0008081">
    <property type="term" value="F:phosphoric diester hydrolase activity"/>
    <property type="evidence" value="ECO:0007669"/>
    <property type="project" value="InterPro"/>
</dbReference>
<name>A0A8I0DP38_9CLOT</name>
<dbReference type="Pfam" id="PF03009">
    <property type="entry name" value="GDPD"/>
    <property type="match status" value="1"/>
</dbReference>
<feature type="domain" description="GP-PDE" evidence="1">
    <location>
        <begin position="38"/>
        <end position="264"/>
    </location>
</feature>
<proteinExistence type="predicted"/>